<dbReference type="GO" id="GO:0016054">
    <property type="term" value="P:organic acid catabolic process"/>
    <property type="evidence" value="ECO:0007669"/>
    <property type="project" value="UniProtKB-ARBA"/>
</dbReference>
<protein>
    <submittedName>
        <fullName evidence="7">NAD(P)-dependent oxidoreductase</fullName>
    </submittedName>
</protein>
<evidence type="ECO:0000259" key="6">
    <source>
        <dbReference type="Pfam" id="PF14833"/>
    </source>
</evidence>
<accession>A0A931CC15</accession>
<dbReference type="InterPro" id="IPR002204">
    <property type="entry name" value="3-OH-isobutyrate_DH-rel_CS"/>
</dbReference>
<organism evidence="7 8">
    <name type="scientific">Actinoplanes aureus</name>
    <dbReference type="NCBI Taxonomy" id="2792083"/>
    <lineage>
        <taxon>Bacteria</taxon>
        <taxon>Bacillati</taxon>
        <taxon>Actinomycetota</taxon>
        <taxon>Actinomycetes</taxon>
        <taxon>Micromonosporales</taxon>
        <taxon>Micromonosporaceae</taxon>
        <taxon>Actinoplanes</taxon>
    </lineage>
</organism>
<dbReference type="Pfam" id="PF03446">
    <property type="entry name" value="NAD_binding_2"/>
    <property type="match status" value="1"/>
</dbReference>
<dbReference type="SUPFAM" id="SSF48179">
    <property type="entry name" value="6-phosphogluconate dehydrogenase C-terminal domain-like"/>
    <property type="match status" value="1"/>
</dbReference>
<evidence type="ECO:0000256" key="4">
    <source>
        <dbReference type="PIRSR" id="PIRSR000103-1"/>
    </source>
</evidence>
<reference evidence="7" key="1">
    <citation type="submission" date="2020-11" db="EMBL/GenBank/DDBJ databases">
        <title>Isolation and identification of active actinomycetes.</title>
        <authorList>
            <person name="Sun X."/>
        </authorList>
    </citation>
    <scope>NUCLEOTIDE SEQUENCE</scope>
    <source>
        <strain evidence="7">NEAU-A11</strain>
    </source>
</reference>
<evidence type="ECO:0000256" key="1">
    <source>
        <dbReference type="ARBA" id="ARBA00009080"/>
    </source>
</evidence>
<keyword evidence="2" id="KW-0560">Oxidoreductase</keyword>
<feature type="active site" evidence="4">
    <location>
        <position position="164"/>
    </location>
</feature>
<dbReference type="PIRSF" id="PIRSF000103">
    <property type="entry name" value="HIBADH"/>
    <property type="match status" value="1"/>
</dbReference>
<dbReference type="InterPro" id="IPR013328">
    <property type="entry name" value="6PGD_dom2"/>
</dbReference>
<dbReference type="Pfam" id="PF14833">
    <property type="entry name" value="NAD_binding_11"/>
    <property type="match status" value="1"/>
</dbReference>
<dbReference type="InterPro" id="IPR036291">
    <property type="entry name" value="NAD(P)-bd_dom_sf"/>
</dbReference>
<sequence length="295" mass="30993">MTTGFLGLGVMGQPMALNLARAGTDLIVWNRTPERAGPLRSHGAAVAADPAEVFAKAETVIVMLANDSVIDHVLDRCDVAGRTVVHMGTTAPDYSAGLATRVRAAGGAYVEAPVSGSRGPAAAGELVVMLAGEAPDVERVAPLLRPMCREIVRCGQVPGALRMKLAVNTFLISMVTGLAEAFHFADRHGLDRATLRAALDAGPMASAVSRVKGGKLLDRDFEVQAAVRDVLYNAELIVQAGVESPLLEVCRQLYAETAEAGYGGEDMAAVVRALEARSRSAPSVLRAEHPFEGQQ</sequence>
<feature type="domain" description="6-phosphogluconate dehydrogenase NADP-binding" evidence="5">
    <location>
        <begin position="3"/>
        <end position="154"/>
    </location>
</feature>
<dbReference type="InterPro" id="IPR006115">
    <property type="entry name" value="6PGDH_NADP-bd"/>
</dbReference>
<comment type="similarity">
    <text evidence="1">Belongs to the HIBADH-related family.</text>
</comment>
<comment type="caution">
    <text evidence="7">The sequence shown here is derived from an EMBL/GenBank/DDBJ whole genome shotgun (WGS) entry which is preliminary data.</text>
</comment>
<dbReference type="SUPFAM" id="SSF51735">
    <property type="entry name" value="NAD(P)-binding Rossmann-fold domains"/>
    <property type="match status" value="1"/>
</dbReference>
<evidence type="ECO:0000313" key="8">
    <source>
        <dbReference type="Proteomes" id="UP000598146"/>
    </source>
</evidence>
<dbReference type="GO" id="GO:0051287">
    <property type="term" value="F:NAD binding"/>
    <property type="evidence" value="ECO:0007669"/>
    <property type="project" value="InterPro"/>
</dbReference>
<dbReference type="GO" id="GO:0050661">
    <property type="term" value="F:NADP binding"/>
    <property type="evidence" value="ECO:0007669"/>
    <property type="project" value="InterPro"/>
</dbReference>
<dbReference type="InterPro" id="IPR015815">
    <property type="entry name" value="HIBADH-related"/>
</dbReference>
<dbReference type="InterPro" id="IPR008927">
    <property type="entry name" value="6-PGluconate_DH-like_C_sf"/>
</dbReference>
<name>A0A931CC15_9ACTN</name>
<dbReference type="PROSITE" id="PS00895">
    <property type="entry name" value="3_HYDROXYISOBUT_DH"/>
    <property type="match status" value="1"/>
</dbReference>
<dbReference type="PANTHER" id="PTHR43580:SF2">
    <property type="entry name" value="CYTOKINE-LIKE NUCLEAR FACTOR N-PAC"/>
    <property type="match status" value="1"/>
</dbReference>
<evidence type="ECO:0000313" key="7">
    <source>
        <dbReference type="EMBL" id="MBG0564667.1"/>
    </source>
</evidence>
<evidence type="ECO:0000256" key="3">
    <source>
        <dbReference type="ARBA" id="ARBA00023027"/>
    </source>
</evidence>
<dbReference type="InterPro" id="IPR029154">
    <property type="entry name" value="HIBADH-like_NADP-bd"/>
</dbReference>
<dbReference type="AlphaFoldDB" id="A0A931CC15"/>
<dbReference type="Gene3D" id="1.10.1040.10">
    <property type="entry name" value="N-(1-d-carboxylethyl)-l-norvaline Dehydrogenase, domain 2"/>
    <property type="match status" value="1"/>
</dbReference>
<dbReference type="RefSeq" id="WP_196416453.1">
    <property type="nucleotide sequence ID" value="NZ_JADQTO010000012.1"/>
</dbReference>
<keyword evidence="8" id="KW-1185">Reference proteome</keyword>
<dbReference type="GO" id="GO:0016491">
    <property type="term" value="F:oxidoreductase activity"/>
    <property type="evidence" value="ECO:0007669"/>
    <property type="project" value="UniProtKB-KW"/>
</dbReference>
<keyword evidence="3" id="KW-0520">NAD</keyword>
<evidence type="ECO:0000259" key="5">
    <source>
        <dbReference type="Pfam" id="PF03446"/>
    </source>
</evidence>
<dbReference type="PANTHER" id="PTHR43580">
    <property type="entry name" value="OXIDOREDUCTASE GLYR1-RELATED"/>
    <property type="match status" value="1"/>
</dbReference>
<proteinExistence type="inferred from homology"/>
<dbReference type="Proteomes" id="UP000598146">
    <property type="component" value="Unassembled WGS sequence"/>
</dbReference>
<dbReference type="Gene3D" id="3.40.50.720">
    <property type="entry name" value="NAD(P)-binding Rossmann-like Domain"/>
    <property type="match status" value="1"/>
</dbReference>
<evidence type="ECO:0000256" key="2">
    <source>
        <dbReference type="ARBA" id="ARBA00023002"/>
    </source>
</evidence>
<dbReference type="EMBL" id="JADQTO010000012">
    <property type="protein sequence ID" value="MBG0564667.1"/>
    <property type="molecule type" value="Genomic_DNA"/>
</dbReference>
<gene>
    <name evidence="7" type="ORF">I4J89_24770</name>
</gene>
<feature type="domain" description="3-hydroxyisobutyrate dehydrogenase-like NAD-binding" evidence="6">
    <location>
        <begin position="163"/>
        <end position="274"/>
    </location>
</feature>
<dbReference type="InterPro" id="IPR051265">
    <property type="entry name" value="HIBADH-related_NP60_sf"/>
</dbReference>